<dbReference type="Proteomes" id="UP001162060">
    <property type="component" value="Unassembled WGS sequence"/>
</dbReference>
<organism evidence="1 2">
    <name type="scientific">Peronospora matthiolae</name>
    <dbReference type="NCBI Taxonomy" id="2874970"/>
    <lineage>
        <taxon>Eukaryota</taxon>
        <taxon>Sar</taxon>
        <taxon>Stramenopiles</taxon>
        <taxon>Oomycota</taxon>
        <taxon>Peronosporomycetes</taxon>
        <taxon>Peronosporales</taxon>
        <taxon>Peronosporaceae</taxon>
        <taxon>Peronospora</taxon>
    </lineage>
</organism>
<dbReference type="AlphaFoldDB" id="A0AAV1VBB8"/>
<accession>A0AAV1VBB8</accession>
<sequence length="64" mass="6769">MAGHAVDRLSETAAPTSASWNQVELLLQALRSYGHVRPNGSNATKGWLVGTFEVVSSKEGGEAE</sequence>
<evidence type="ECO:0000313" key="2">
    <source>
        <dbReference type="Proteomes" id="UP001162060"/>
    </source>
</evidence>
<reference evidence="1" key="1">
    <citation type="submission" date="2024-01" db="EMBL/GenBank/DDBJ databases">
        <authorList>
            <person name="Webb A."/>
        </authorList>
    </citation>
    <scope>NUCLEOTIDE SEQUENCE</scope>
    <source>
        <strain evidence="1">Pm1</strain>
    </source>
</reference>
<proteinExistence type="predicted"/>
<gene>
    <name evidence="1" type="ORF">PM001_LOCUS29245</name>
</gene>
<comment type="caution">
    <text evidence="1">The sequence shown here is derived from an EMBL/GenBank/DDBJ whole genome shotgun (WGS) entry which is preliminary data.</text>
</comment>
<evidence type="ECO:0000313" key="1">
    <source>
        <dbReference type="EMBL" id="CAK7944095.1"/>
    </source>
</evidence>
<dbReference type="EMBL" id="CAKLBY020000306">
    <property type="protein sequence ID" value="CAK7944095.1"/>
    <property type="molecule type" value="Genomic_DNA"/>
</dbReference>
<protein>
    <submittedName>
        <fullName evidence="1">Uncharacterized protein</fullName>
    </submittedName>
</protein>
<name>A0AAV1VBB8_9STRA</name>